<dbReference type="Proteomes" id="UP000391919">
    <property type="component" value="Unassembled WGS sequence"/>
</dbReference>
<evidence type="ECO:0000313" key="2">
    <source>
        <dbReference type="Proteomes" id="UP000391919"/>
    </source>
</evidence>
<keyword evidence="2" id="KW-1185">Reference proteome</keyword>
<dbReference type="RefSeq" id="WP_151681761.1">
    <property type="nucleotide sequence ID" value="NZ_BKZP01000043.1"/>
</dbReference>
<reference evidence="1 2" key="1">
    <citation type="submission" date="2019-09" db="EMBL/GenBank/DDBJ databases">
        <title>Draft genome sequence of Bacillus sp. JC-7.</title>
        <authorList>
            <person name="Tanaka N."/>
            <person name="Shiwa Y."/>
            <person name="Fujita N."/>
            <person name="Tanasupawat S."/>
        </authorList>
    </citation>
    <scope>NUCLEOTIDE SEQUENCE [LARGE SCALE GENOMIC DNA]</scope>
    <source>
        <strain evidence="1 2">JC-7</strain>
    </source>
</reference>
<proteinExistence type="predicted"/>
<accession>A0A5J4JGK1</accession>
<dbReference type="AlphaFoldDB" id="A0A5J4JGK1"/>
<dbReference type="EMBL" id="BKZQ01000028">
    <property type="protein sequence ID" value="GER70821.1"/>
    <property type="molecule type" value="Genomic_DNA"/>
</dbReference>
<gene>
    <name evidence="1" type="ORF">BpJC7_21240</name>
</gene>
<name>A0A5J4JGK1_9BACI</name>
<comment type="caution">
    <text evidence="1">The sequence shown here is derived from an EMBL/GenBank/DDBJ whole genome shotgun (WGS) entry which is preliminary data.</text>
</comment>
<organism evidence="1 2">
    <name type="scientific">Weizmannia acidilactici</name>
    <dbReference type="NCBI Taxonomy" id="2607726"/>
    <lineage>
        <taxon>Bacteria</taxon>
        <taxon>Bacillati</taxon>
        <taxon>Bacillota</taxon>
        <taxon>Bacilli</taxon>
        <taxon>Bacillales</taxon>
        <taxon>Bacillaceae</taxon>
        <taxon>Heyndrickxia</taxon>
    </lineage>
</organism>
<evidence type="ECO:0008006" key="3">
    <source>
        <dbReference type="Google" id="ProtNLM"/>
    </source>
</evidence>
<protein>
    <recommendedName>
        <fullName evidence="3">Peptidyl-prolyl cis-trans isomerase</fullName>
    </recommendedName>
</protein>
<sequence>MIMQITGKVKFPITLDIGTWIFDDRKVDLDTYFDEDKKESDPEEEYLKRAGKHFDKEMAEGVSPQAAVKEKPKFKRQHLKTGSFGIFIDLFLKNAEPLEDAKKIVFETKNGPAAFPLAQAEHLIAAFSHKGKALKEDGPLHILFDDGSNRENPIKYVTGIRVE</sequence>
<evidence type="ECO:0000313" key="1">
    <source>
        <dbReference type="EMBL" id="GER70821.1"/>
    </source>
</evidence>